<reference evidence="2" key="1">
    <citation type="journal article" date="2015" name="Nat. Genet.">
        <title>The genome and transcriptome of the zoonotic hookworm Ancylostoma ceylanicum identify infection-specific gene families.</title>
        <authorList>
            <person name="Schwarz E.M."/>
            <person name="Hu Y."/>
            <person name="Antoshechkin I."/>
            <person name="Miller M.M."/>
            <person name="Sternberg P.W."/>
            <person name="Aroian R.V."/>
        </authorList>
    </citation>
    <scope>NUCLEOTIDE SEQUENCE</scope>
    <source>
        <strain evidence="2">HY135</strain>
    </source>
</reference>
<comment type="caution">
    <text evidence="1">The sequence shown here is derived from an EMBL/GenBank/DDBJ whole genome shotgun (WGS) entry which is preliminary data.</text>
</comment>
<evidence type="ECO:0000313" key="1">
    <source>
        <dbReference type="EMBL" id="EYC14746.1"/>
    </source>
</evidence>
<keyword evidence="2" id="KW-1185">Reference proteome</keyword>
<dbReference type="AlphaFoldDB" id="A0A016UIM8"/>
<dbReference type="Proteomes" id="UP000024635">
    <property type="component" value="Unassembled WGS sequence"/>
</dbReference>
<dbReference type="EMBL" id="JARK01001375">
    <property type="protein sequence ID" value="EYC14746.1"/>
    <property type="molecule type" value="Genomic_DNA"/>
</dbReference>
<sequence>MWSPLHRRPLWRPCRRGLTVQWASMAATRLRPHKARGATAPLTLESSPQWLIWVHSTRRQRWADELDKILSSLHFAGCY</sequence>
<protein>
    <submittedName>
        <fullName evidence="1">Uncharacterized protein</fullName>
    </submittedName>
</protein>
<name>A0A016UIM8_9BILA</name>
<gene>
    <name evidence="1" type="primary">Acey_s0039.g130</name>
    <name evidence="1" type="ORF">Y032_0039g130</name>
</gene>
<organism evidence="1 2">
    <name type="scientific">Ancylostoma ceylanicum</name>
    <dbReference type="NCBI Taxonomy" id="53326"/>
    <lineage>
        <taxon>Eukaryota</taxon>
        <taxon>Metazoa</taxon>
        <taxon>Ecdysozoa</taxon>
        <taxon>Nematoda</taxon>
        <taxon>Chromadorea</taxon>
        <taxon>Rhabditida</taxon>
        <taxon>Rhabditina</taxon>
        <taxon>Rhabditomorpha</taxon>
        <taxon>Strongyloidea</taxon>
        <taxon>Ancylostomatidae</taxon>
        <taxon>Ancylostomatinae</taxon>
        <taxon>Ancylostoma</taxon>
    </lineage>
</organism>
<evidence type="ECO:0000313" key="2">
    <source>
        <dbReference type="Proteomes" id="UP000024635"/>
    </source>
</evidence>
<accession>A0A016UIM8</accession>
<proteinExistence type="predicted"/>